<dbReference type="PROSITE" id="PS50198">
    <property type="entry name" value="PPIC_PPIASE_2"/>
    <property type="match status" value="1"/>
</dbReference>
<dbReference type="InterPro" id="IPR000297">
    <property type="entry name" value="PPIase_PpiC"/>
</dbReference>
<proteinExistence type="predicted"/>
<evidence type="ECO:0000256" key="7">
    <source>
        <dbReference type="ARBA" id="ARBA00030642"/>
    </source>
</evidence>
<evidence type="ECO:0000256" key="1">
    <source>
        <dbReference type="ARBA" id="ARBA00018370"/>
    </source>
</evidence>
<evidence type="ECO:0000313" key="12">
    <source>
        <dbReference type="EMBL" id="QZD90053.1"/>
    </source>
</evidence>
<feature type="domain" description="PpiC" evidence="11">
    <location>
        <begin position="198"/>
        <end position="296"/>
    </location>
</feature>
<dbReference type="GO" id="GO:0003755">
    <property type="term" value="F:peptidyl-prolyl cis-trans isomerase activity"/>
    <property type="evidence" value="ECO:0007669"/>
    <property type="project" value="UniProtKB-EC"/>
</dbReference>
<dbReference type="InterPro" id="IPR050280">
    <property type="entry name" value="OMP_Chaperone_SurA"/>
</dbReference>
<keyword evidence="4 9" id="KW-0697">Rotamase</keyword>
<evidence type="ECO:0000256" key="2">
    <source>
        <dbReference type="ARBA" id="ARBA00022729"/>
    </source>
</evidence>
<feature type="signal peptide" evidence="10">
    <location>
        <begin position="1"/>
        <end position="28"/>
    </location>
</feature>
<evidence type="ECO:0000256" key="3">
    <source>
        <dbReference type="ARBA" id="ARBA00022764"/>
    </source>
</evidence>
<dbReference type="InterPro" id="IPR015391">
    <property type="entry name" value="SurA_N"/>
</dbReference>
<accession>A0ABX8ZM25</accession>
<dbReference type="Proteomes" id="UP000824281">
    <property type="component" value="Chromosome"/>
</dbReference>
<keyword evidence="3" id="KW-0574">Periplasm</keyword>
<dbReference type="PANTHER" id="PTHR47637">
    <property type="entry name" value="CHAPERONE SURA"/>
    <property type="match status" value="1"/>
</dbReference>
<dbReference type="SUPFAM" id="SSF109998">
    <property type="entry name" value="Triger factor/SurA peptide-binding domain-like"/>
    <property type="match status" value="1"/>
</dbReference>
<dbReference type="SUPFAM" id="SSF54534">
    <property type="entry name" value="FKBP-like"/>
    <property type="match status" value="2"/>
</dbReference>
<evidence type="ECO:0000256" key="10">
    <source>
        <dbReference type="SAM" id="SignalP"/>
    </source>
</evidence>
<evidence type="ECO:0000256" key="4">
    <source>
        <dbReference type="ARBA" id="ARBA00023110"/>
    </source>
</evidence>
<dbReference type="RefSeq" id="WP_221425527.1">
    <property type="nucleotide sequence ID" value="NZ_CP081295.1"/>
</dbReference>
<dbReference type="InterPro" id="IPR027304">
    <property type="entry name" value="Trigger_fact/SurA_dom_sf"/>
</dbReference>
<dbReference type="EMBL" id="CP081295">
    <property type="protein sequence ID" value="QZD90053.1"/>
    <property type="molecule type" value="Genomic_DNA"/>
</dbReference>
<reference evidence="12 13" key="1">
    <citation type="submission" date="2021-08" db="EMBL/GenBank/DDBJ databases">
        <title>Comparative Genomics Analysis of the Genus Qipengyuania Reveals Extensive Genetic Diversity and Metabolic Versatility, Including the Description of Fifteen Novel Species.</title>
        <authorList>
            <person name="Liu Y."/>
        </authorList>
    </citation>
    <scope>NUCLEOTIDE SEQUENCE [LARGE SCALE GENOMIC DNA]</scope>
    <source>
        <strain evidence="12 13">1NDH13</strain>
    </source>
</reference>
<dbReference type="Pfam" id="PF09312">
    <property type="entry name" value="SurA_N"/>
    <property type="match status" value="1"/>
</dbReference>
<evidence type="ECO:0000256" key="5">
    <source>
        <dbReference type="ARBA" id="ARBA00023186"/>
    </source>
</evidence>
<evidence type="ECO:0000259" key="11">
    <source>
        <dbReference type="PROSITE" id="PS50198"/>
    </source>
</evidence>
<sequence length="448" mass="48755">MNAHIASKLLGLSAAIGLAAAAHTGALAQGAAPAANPLGLPEAPTMLAKPDPNVRKATAVVNGYVITGTDLDQRVALIVSANQTELSAEEMQRVRAQVLRNLIDETLQIQAAEAEEIVIEDAEVNQTFARVAAQNNQRPEDMEAFLGQIGSSSASLKRQIRGELAWQRLLRQKVSFFVNVSAEEVNELMERLEASKGTDEYWLWEIFLSATSENEAAVEANAAKIMEQLRQGGSFQAYARQFSEASTAAVGGDLDWIYLAQLGDPQLETVVGQMEAGQLVGPIKIPGGYWIVYLRDKRQVLMADPRDAMLSLKQIQIGFDPAASNEENQAKLQAFLEGVQSMRGCGSANDIASTLGANVVDNDQIRARALPEALQNTILQLQVGEATPPFGSLEEGVRVLMLCGRDDPESSEGPNFDELMAQIEDERINKAAQRYLRDLRNDAYIEYN</sequence>
<dbReference type="InterPro" id="IPR046357">
    <property type="entry name" value="PPIase_dom_sf"/>
</dbReference>
<protein>
    <recommendedName>
        <fullName evidence="1">Parvulin-like PPIase</fullName>
    </recommendedName>
    <alternativeName>
        <fullName evidence="7">Peptidyl-prolyl cis-trans isomerase plp</fullName>
    </alternativeName>
    <alternativeName>
        <fullName evidence="8">Rotamase plp</fullName>
    </alternativeName>
</protein>
<keyword evidence="5" id="KW-0143">Chaperone</keyword>
<dbReference type="PANTHER" id="PTHR47637:SF1">
    <property type="entry name" value="CHAPERONE SURA"/>
    <property type="match status" value="1"/>
</dbReference>
<feature type="chain" id="PRO_5045148408" description="Parvulin-like PPIase" evidence="10">
    <location>
        <begin position="29"/>
        <end position="448"/>
    </location>
</feature>
<name>A0ABX8ZM25_9SPHN</name>
<keyword evidence="2 10" id="KW-0732">Signal</keyword>
<dbReference type="Pfam" id="PF00639">
    <property type="entry name" value="Rotamase"/>
    <property type="match status" value="1"/>
</dbReference>
<evidence type="ECO:0000256" key="8">
    <source>
        <dbReference type="ARBA" id="ARBA00031484"/>
    </source>
</evidence>
<keyword evidence="6 9" id="KW-0413">Isomerase</keyword>
<dbReference type="Gene3D" id="1.10.4030.10">
    <property type="entry name" value="Porin chaperone SurA, peptide-binding domain"/>
    <property type="match status" value="1"/>
</dbReference>
<gene>
    <name evidence="12" type="ORF">K3148_01175</name>
</gene>
<evidence type="ECO:0000313" key="13">
    <source>
        <dbReference type="Proteomes" id="UP000824281"/>
    </source>
</evidence>
<evidence type="ECO:0000256" key="6">
    <source>
        <dbReference type="ARBA" id="ARBA00023235"/>
    </source>
</evidence>
<organism evidence="12 13">
    <name type="scientific">Qipengyuania aurantiaca</name>
    <dbReference type="NCBI Taxonomy" id="2867233"/>
    <lineage>
        <taxon>Bacteria</taxon>
        <taxon>Pseudomonadati</taxon>
        <taxon>Pseudomonadota</taxon>
        <taxon>Alphaproteobacteria</taxon>
        <taxon>Sphingomonadales</taxon>
        <taxon>Erythrobacteraceae</taxon>
        <taxon>Qipengyuania</taxon>
    </lineage>
</organism>
<keyword evidence="13" id="KW-1185">Reference proteome</keyword>
<dbReference type="Gene3D" id="3.10.50.40">
    <property type="match status" value="1"/>
</dbReference>
<evidence type="ECO:0000256" key="9">
    <source>
        <dbReference type="PROSITE-ProRule" id="PRU00278"/>
    </source>
</evidence>